<feature type="compositionally biased region" description="Basic and acidic residues" evidence="1">
    <location>
        <begin position="30"/>
        <end position="44"/>
    </location>
</feature>
<dbReference type="AlphaFoldDB" id="A0A9W6KBR0"/>
<accession>A0A9W6KBR0</accession>
<name>A0A9W6KBR0_9ACTN</name>
<reference evidence="2" key="2">
    <citation type="submission" date="2023-01" db="EMBL/GenBank/DDBJ databases">
        <authorList>
            <person name="Sun Q."/>
            <person name="Evtushenko L."/>
        </authorList>
    </citation>
    <scope>NUCLEOTIDE SEQUENCE</scope>
    <source>
        <strain evidence="2">VKM Ac-1321</strain>
    </source>
</reference>
<dbReference type="Proteomes" id="UP001143480">
    <property type="component" value="Unassembled WGS sequence"/>
</dbReference>
<evidence type="ECO:0000256" key="1">
    <source>
        <dbReference type="SAM" id="MobiDB-lite"/>
    </source>
</evidence>
<keyword evidence="3" id="KW-1185">Reference proteome</keyword>
<evidence type="ECO:0000313" key="3">
    <source>
        <dbReference type="Proteomes" id="UP001143480"/>
    </source>
</evidence>
<dbReference type="EMBL" id="BSFP01000002">
    <property type="protein sequence ID" value="GLK98582.1"/>
    <property type="molecule type" value="Genomic_DNA"/>
</dbReference>
<feature type="compositionally biased region" description="Basic and acidic residues" evidence="1">
    <location>
        <begin position="71"/>
        <end position="86"/>
    </location>
</feature>
<reference evidence="2" key="1">
    <citation type="journal article" date="2014" name="Int. J. Syst. Evol. Microbiol.">
        <title>Complete genome sequence of Corynebacterium casei LMG S-19264T (=DSM 44701T), isolated from a smear-ripened cheese.</title>
        <authorList>
            <consortium name="US DOE Joint Genome Institute (JGI-PGF)"/>
            <person name="Walter F."/>
            <person name="Albersmeier A."/>
            <person name="Kalinowski J."/>
            <person name="Ruckert C."/>
        </authorList>
    </citation>
    <scope>NUCLEOTIDE SEQUENCE</scope>
    <source>
        <strain evidence="2">VKM Ac-1321</strain>
    </source>
</reference>
<sequence>MPAHTPPGRHRRVRSRLTRSRARHPRVRTRGRDAPTELKAEPAEARGCARAGAKGHHGHDGMRRVRLGGMARERAPAQRGAQERRVAATGAQGRGVAGSGGARECVESHCDPLTPIKRALIGAGNKRAQGTAPRQ</sequence>
<feature type="compositionally biased region" description="Basic residues" evidence="1">
    <location>
        <begin position="7"/>
        <end position="29"/>
    </location>
</feature>
<protein>
    <submittedName>
        <fullName evidence="2">Uncharacterized protein</fullName>
    </submittedName>
</protein>
<gene>
    <name evidence="2" type="ORF">GCM10017581_003230</name>
</gene>
<feature type="region of interest" description="Disordered" evidence="1">
    <location>
        <begin position="1"/>
        <end position="105"/>
    </location>
</feature>
<proteinExistence type="predicted"/>
<organism evidence="2 3">
    <name type="scientific">Dactylosporangium matsuzakiense</name>
    <dbReference type="NCBI Taxonomy" id="53360"/>
    <lineage>
        <taxon>Bacteria</taxon>
        <taxon>Bacillati</taxon>
        <taxon>Actinomycetota</taxon>
        <taxon>Actinomycetes</taxon>
        <taxon>Micromonosporales</taxon>
        <taxon>Micromonosporaceae</taxon>
        <taxon>Dactylosporangium</taxon>
    </lineage>
</organism>
<comment type="caution">
    <text evidence="2">The sequence shown here is derived from an EMBL/GenBank/DDBJ whole genome shotgun (WGS) entry which is preliminary data.</text>
</comment>
<feature type="compositionally biased region" description="Gly residues" evidence="1">
    <location>
        <begin position="92"/>
        <end position="101"/>
    </location>
</feature>
<evidence type="ECO:0000313" key="2">
    <source>
        <dbReference type="EMBL" id="GLK98582.1"/>
    </source>
</evidence>